<proteinExistence type="predicted"/>
<protein>
    <submittedName>
        <fullName evidence="1">Uncharacterized protein</fullName>
    </submittedName>
</protein>
<sequence length="243" mass="28438">MRVCMVIIISSVLAIATYTLKDRHSHVTIVWTTSEHAPIITAQNTGILGSTPHPTYALFGYHDTVIIPELAHIIDKEYYYNSWKEILDVCNKNSINQLIVAYLPVYFVELQKIWTTQTGKYAEIFFEKSKEYIVNTAYRASQDVQFQGTIVIVIPVQSQFDHLSVEQLKDRTYSLFTDFPQLSISVNSTITIFNTYNTHNESKYLYELFKNTYPQATWKLQFLQRSQFHQYIPPEIKEYHEQK</sequence>
<reference evidence="1 2" key="1">
    <citation type="journal article" date="2013" name="Proc. Natl. Acad. Sci. U.S.A.">
        <title>Candidate phylum TM6 genome recovered from a hospital sink biofilm provides genomic insights into this uncultivated phylum.</title>
        <authorList>
            <person name="McLean J.S."/>
            <person name="Lombardo M.J."/>
            <person name="Badger J.H."/>
            <person name="Edlund A."/>
            <person name="Novotny M."/>
            <person name="Yee-Greenbaum J."/>
            <person name="Vyahhi N."/>
            <person name="Hall A.P."/>
            <person name="Yang Y."/>
            <person name="Dupont C.L."/>
            <person name="Ziegler M.G."/>
            <person name="Chitsaz H."/>
            <person name="Allen A.E."/>
            <person name="Yooseph S."/>
            <person name="Tesler G."/>
            <person name="Pevzner P.A."/>
            <person name="Friedman R.M."/>
            <person name="Nealson K.H."/>
            <person name="Venter J.C."/>
            <person name="Lasken R.S."/>
        </authorList>
    </citation>
    <scope>NUCLEOTIDE SEQUENCE [LARGE SCALE GENOMIC DNA]</scope>
    <source>
        <strain evidence="1 2">TM6SC1</strain>
    </source>
</reference>
<keyword evidence="2" id="KW-1185">Reference proteome</keyword>
<organism evidence="1 2">
    <name type="scientific">candidate division TM6 bacterium JCVI TM6SC1</name>
    <dbReference type="NCBI Taxonomy" id="1306947"/>
    <lineage>
        <taxon>Bacteria</taxon>
        <taxon>Candidatus Babelota</taxon>
        <taxon>Vermiphilus</taxon>
    </lineage>
</organism>
<evidence type="ECO:0000313" key="1">
    <source>
        <dbReference type="EMBL" id="KIX84868.1"/>
    </source>
</evidence>
<accession>A0A0D2JKE4</accession>
<comment type="caution">
    <text evidence="1">The sequence shown here is derived from an EMBL/GenBank/DDBJ whole genome shotgun (WGS) entry which is preliminary data.</text>
</comment>
<dbReference type="STRING" id="1306947.J120_05085"/>
<dbReference type="AlphaFoldDB" id="A0A0D2JKE4"/>
<evidence type="ECO:0000313" key="2">
    <source>
        <dbReference type="Proteomes" id="UP000032214"/>
    </source>
</evidence>
<dbReference type="EMBL" id="ARQD01000007">
    <property type="protein sequence ID" value="KIX84868.1"/>
    <property type="molecule type" value="Genomic_DNA"/>
</dbReference>
<name>A0A0D2JKE4_9BACT</name>
<dbReference type="Proteomes" id="UP000032214">
    <property type="component" value="Unassembled WGS sequence"/>
</dbReference>
<gene>
    <name evidence="1" type="ORF">J120_05085</name>
</gene>